<dbReference type="EMBL" id="QRNO01000012">
    <property type="protein sequence ID" value="RHK51792.1"/>
    <property type="molecule type" value="Genomic_DNA"/>
</dbReference>
<accession>A0A3R6MMR7</accession>
<organism evidence="1 2">
    <name type="scientific">Leyella stercorea</name>
    <dbReference type="NCBI Taxonomy" id="363265"/>
    <lineage>
        <taxon>Bacteria</taxon>
        <taxon>Pseudomonadati</taxon>
        <taxon>Bacteroidota</taxon>
        <taxon>Bacteroidia</taxon>
        <taxon>Bacteroidales</taxon>
        <taxon>Prevotellaceae</taxon>
        <taxon>Leyella</taxon>
    </lineage>
</organism>
<protein>
    <submittedName>
        <fullName evidence="1">Uncharacterized protein</fullName>
    </submittedName>
</protein>
<proteinExistence type="predicted"/>
<comment type="caution">
    <text evidence="1">The sequence shown here is derived from an EMBL/GenBank/DDBJ whole genome shotgun (WGS) entry which is preliminary data.</text>
</comment>
<evidence type="ECO:0000313" key="1">
    <source>
        <dbReference type="EMBL" id="RHK51792.1"/>
    </source>
</evidence>
<sequence length="104" mass="11702">MLVFRRVWHPCHTHAALLLILPQKPQNAQKFLAEKSIPQMHTDEHRLGVPAGGVGMAGCHTLLQKLPQIALPRNTNNIATLQQQDCHATTTRLPRYNNKIATLR</sequence>
<dbReference type="AlphaFoldDB" id="A0A3R6MMR7"/>
<dbReference type="Proteomes" id="UP000286598">
    <property type="component" value="Unassembled WGS sequence"/>
</dbReference>
<evidence type="ECO:0000313" key="2">
    <source>
        <dbReference type="Proteomes" id="UP000286598"/>
    </source>
</evidence>
<reference evidence="1 2" key="1">
    <citation type="submission" date="2018-08" db="EMBL/GenBank/DDBJ databases">
        <title>A genome reference for cultivated species of the human gut microbiota.</title>
        <authorList>
            <person name="Zou Y."/>
            <person name="Xue W."/>
            <person name="Luo G."/>
        </authorList>
    </citation>
    <scope>NUCLEOTIDE SEQUENCE [LARGE SCALE GENOMIC DNA]</scope>
    <source>
        <strain evidence="1 2">AF42-9</strain>
    </source>
</reference>
<name>A0A3R6MMR7_9BACT</name>
<keyword evidence="2" id="KW-1185">Reference proteome</keyword>
<gene>
    <name evidence="1" type="ORF">DW060_03785</name>
</gene>